<dbReference type="EMBL" id="JACJVQ010000008">
    <property type="protein sequence ID" value="MBB6634870.1"/>
    <property type="molecule type" value="Genomic_DNA"/>
</dbReference>
<evidence type="ECO:0000256" key="6">
    <source>
        <dbReference type="SAM" id="SignalP"/>
    </source>
</evidence>
<keyword evidence="8" id="KW-1185">Reference proteome</keyword>
<dbReference type="PROSITE" id="PS51257">
    <property type="entry name" value="PROKAR_LIPOPROTEIN"/>
    <property type="match status" value="1"/>
</dbReference>
<organism evidence="7 8">
    <name type="scientific">Cohnella thailandensis</name>
    <dbReference type="NCBI Taxonomy" id="557557"/>
    <lineage>
        <taxon>Bacteria</taxon>
        <taxon>Bacillati</taxon>
        <taxon>Bacillota</taxon>
        <taxon>Bacilli</taxon>
        <taxon>Bacillales</taxon>
        <taxon>Paenibacillaceae</taxon>
        <taxon>Cohnella</taxon>
    </lineage>
</organism>
<evidence type="ECO:0000313" key="7">
    <source>
        <dbReference type="EMBL" id="MBB6634870.1"/>
    </source>
</evidence>
<evidence type="ECO:0000256" key="5">
    <source>
        <dbReference type="ARBA" id="ARBA00023288"/>
    </source>
</evidence>
<sequence>MTRKALSAALLLLIAAAILVSCAGSGQRDPVETAAGKPLSISVFAQQDSTFDLKTNDFSRLLEEKFNFSFDWQTVPYIGAKQKRQISLASGNYPDAYILTSYIDQFSQADVLRYGKQGVFYPLNDLIDRFAPNIKAAFARDPWLKELSTAPNGAIYGLPAFSDCFHCSYPYKLWIHTKWLDRLGLSMPRTTEELRDVLYAFKTRDPNGNGIADEVPLSGSVEDFGVRVLPYLMNGFVYDDDQTYLTVKDGKVRLSPATPEWKEGLAYVKSLYDEGLIDAGAFTQDVEAYRRLGENEEAQILGAGTAMHPAIFVDTGPDNERGSDYNPVPPLKGPHASYAVYYRSGITPGAKFVITDKASPEARETLIRIADYLYTPIGQANAEVGMEGVDWRLPLPGEVALGPDSKAEFARIPVKEGEPSRNSGWAGMGHFYMPKEYRDSWTQDMDIYSPNGYERRLYEASELYQGHESPELYPSWAIWLDPDVVDELGMLQANVRNEVDQSAMQFITGQKDLNEDWTAYVLRLNELGADRYLEIMQQAYDEWSRSNAGSAVR</sequence>
<proteinExistence type="predicted"/>
<dbReference type="AlphaFoldDB" id="A0A841SYF1"/>
<evidence type="ECO:0000313" key="8">
    <source>
        <dbReference type="Proteomes" id="UP000535838"/>
    </source>
</evidence>
<dbReference type="Pfam" id="PF01547">
    <property type="entry name" value="SBP_bac_1"/>
    <property type="match status" value="1"/>
</dbReference>
<dbReference type="InterPro" id="IPR006059">
    <property type="entry name" value="SBP"/>
</dbReference>
<keyword evidence="4" id="KW-0564">Palmitate</keyword>
<dbReference type="SUPFAM" id="SSF53850">
    <property type="entry name" value="Periplasmic binding protein-like II"/>
    <property type="match status" value="1"/>
</dbReference>
<dbReference type="InterPro" id="IPR050490">
    <property type="entry name" value="Bact_solute-bd_prot1"/>
</dbReference>
<evidence type="ECO:0000256" key="2">
    <source>
        <dbReference type="ARBA" id="ARBA00022729"/>
    </source>
</evidence>
<name>A0A841SYF1_9BACL</name>
<gene>
    <name evidence="7" type="ORF">H7B67_12185</name>
</gene>
<dbReference type="PANTHER" id="PTHR43649:SF33">
    <property type="entry name" value="POLYGALACTURONAN_RHAMNOGALACTURONAN-BINDING PROTEIN YTCQ"/>
    <property type="match status" value="1"/>
</dbReference>
<protein>
    <submittedName>
        <fullName evidence="7">Extracellular solute-binding protein</fullName>
    </submittedName>
</protein>
<keyword evidence="2 6" id="KW-0732">Signal</keyword>
<dbReference type="Proteomes" id="UP000535838">
    <property type="component" value="Unassembled WGS sequence"/>
</dbReference>
<feature type="chain" id="PRO_5039697314" evidence="6">
    <location>
        <begin position="24"/>
        <end position="553"/>
    </location>
</feature>
<evidence type="ECO:0000256" key="1">
    <source>
        <dbReference type="ARBA" id="ARBA00022475"/>
    </source>
</evidence>
<comment type="caution">
    <text evidence="7">The sequence shown here is derived from an EMBL/GenBank/DDBJ whole genome shotgun (WGS) entry which is preliminary data.</text>
</comment>
<reference evidence="7 8" key="1">
    <citation type="submission" date="2020-08" db="EMBL/GenBank/DDBJ databases">
        <title>Cohnella phylogeny.</title>
        <authorList>
            <person name="Dunlap C."/>
        </authorList>
    </citation>
    <scope>NUCLEOTIDE SEQUENCE [LARGE SCALE GENOMIC DNA]</scope>
    <source>
        <strain evidence="7 8">DSM 25241</strain>
    </source>
</reference>
<feature type="signal peptide" evidence="6">
    <location>
        <begin position="1"/>
        <end position="23"/>
    </location>
</feature>
<keyword evidence="3" id="KW-0472">Membrane</keyword>
<keyword evidence="5" id="KW-0449">Lipoprotein</keyword>
<evidence type="ECO:0000256" key="4">
    <source>
        <dbReference type="ARBA" id="ARBA00023139"/>
    </source>
</evidence>
<dbReference type="Gene3D" id="3.40.190.10">
    <property type="entry name" value="Periplasmic binding protein-like II"/>
    <property type="match status" value="2"/>
</dbReference>
<keyword evidence="1" id="KW-1003">Cell membrane</keyword>
<evidence type="ECO:0000256" key="3">
    <source>
        <dbReference type="ARBA" id="ARBA00023136"/>
    </source>
</evidence>
<accession>A0A841SYF1</accession>
<dbReference type="PANTHER" id="PTHR43649">
    <property type="entry name" value="ARABINOSE-BINDING PROTEIN-RELATED"/>
    <property type="match status" value="1"/>
</dbReference>